<feature type="domain" description="Teneurin-like YD-shell" evidence="4">
    <location>
        <begin position="13"/>
        <end position="89"/>
    </location>
</feature>
<dbReference type="InterPro" id="IPR056823">
    <property type="entry name" value="TEN-like_YD-shell"/>
</dbReference>
<keyword evidence="1" id="KW-0245">EGF-like domain</keyword>
<reference evidence="5" key="3">
    <citation type="submission" date="2025-09" db="UniProtKB">
        <authorList>
            <consortium name="Ensembl"/>
        </authorList>
    </citation>
    <scope>IDENTIFICATION</scope>
</reference>
<sequence length="159" mass="18146">SETCVCVCCDVQVQYTAYGEVYLDSNPEFQLVVGFHGGLYDTLTKLVHFTQRDYDVLAGRWTSPDYATWPKIGKDPAPFNLYMFKNNNPLSDVLDIKNYVTDVKSWLVMFGFQLSNIIPGFPRHTLYFVEPPYELQASQDCENGQVRRPGTAYSSIALY</sequence>
<dbReference type="Pfam" id="PF25023">
    <property type="entry name" value="TEN_YD-shell"/>
    <property type="match status" value="1"/>
</dbReference>
<accession>A0A4W5QHE8</accession>
<protein>
    <recommendedName>
        <fullName evidence="4">Teneurin-like YD-shell domain-containing protein</fullName>
    </recommendedName>
</protein>
<dbReference type="GeneTree" id="ENSGT01030000234566"/>
<name>A0A4W5QHE8_9TELE</name>
<evidence type="ECO:0000259" key="4">
    <source>
        <dbReference type="Pfam" id="PF25023"/>
    </source>
</evidence>
<organism evidence="5 6">
    <name type="scientific">Hucho hucho</name>
    <name type="common">huchen</name>
    <dbReference type="NCBI Taxonomy" id="62062"/>
    <lineage>
        <taxon>Eukaryota</taxon>
        <taxon>Metazoa</taxon>
        <taxon>Chordata</taxon>
        <taxon>Craniata</taxon>
        <taxon>Vertebrata</taxon>
        <taxon>Euteleostomi</taxon>
        <taxon>Actinopterygii</taxon>
        <taxon>Neopterygii</taxon>
        <taxon>Teleostei</taxon>
        <taxon>Protacanthopterygii</taxon>
        <taxon>Salmoniformes</taxon>
        <taxon>Salmonidae</taxon>
        <taxon>Salmoninae</taxon>
        <taxon>Hucho</taxon>
    </lineage>
</organism>
<dbReference type="PANTHER" id="PTHR11219:SF8">
    <property type="entry name" value="TENEURIN-2"/>
    <property type="match status" value="1"/>
</dbReference>
<proteinExistence type="predicted"/>
<dbReference type="GO" id="GO:0007157">
    <property type="term" value="P:heterophilic cell-cell adhesion via plasma membrane cell adhesion molecules"/>
    <property type="evidence" value="ECO:0007669"/>
    <property type="project" value="TreeGrafter"/>
</dbReference>
<dbReference type="InterPro" id="IPR051216">
    <property type="entry name" value="Teneurin"/>
</dbReference>
<keyword evidence="6" id="KW-1185">Reference proteome</keyword>
<dbReference type="PANTHER" id="PTHR11219">
    <property type="entry name" value="TENEURIN AND N-ACETYLGLUCOSAMINE-1-PHOSPHODIESTER ALPHA-N-ACETYLGLUCOSAMINIDASE"/>
    <property type="match status" value="1"/>
</dbReference>
<evidence type="ECO:0000313" key="5">
    <source>
        <dbReference type="Ensembl" id="ENSHHUP00000073395.1"/>
    </source>
</evidence>
<dbReference type="GO" id="GO:0050839">
    <property type="term" value="F:cell adhesion molecule binding"/>
    <property type="evidence" value="ECO:0007669"/>
    <property type="project" value="TreeGrafter"/>
</dbReference>
<dbReference type="Proteomes" id="UP000314982">
    <property type="component" value="Unassembled WGS sequence"/>
</dbReference>
<dbReference type="GO" id="GO:0046982">
    <property type="term" value="F:protein heterodimerization activity"/>
    <property type="evidence" value="ECO:0007669"/>
    <property type="project" value="TreeGrafter"/>
</dbReference>
<dbReference type="AlphaFoldDB" id="A0A4W5QHE8"/>
<dbReference type="Ensembl" id="ENSHHUT00000075812.1">
    <property type="protein sequence ID" value="ENSHHUP00000073395.1"/>
    <property type="gene ID" value="ENSHHUG00000043086.1"/>
</dbReference>
<dbReference type="InterPro" id="IPR022385">
    <property type="entry name" value="Rhs_assc_core"/>
</dbReference>
<evidence type="ECO:0000256" key="2">
    <source>
        <dbReference type="ARBA" id="ARBA00022737"/>
    </source>
</evidence>
<reference evidence="5" key="2">
    <citation type="submission" date="2025-08" db="UniProtKB">
        <authorList>
            <consortium name="Ensembl"/>
        </authorList>
    </citation>
    <scope>IDENTIFICATION</scope>
</reference>
<evidence type="ECO:0000256" key="1">
    <source>
        <dbReference type="ARBA" id="ARBA00022536"/>
    </source>
</evidence>
<keyword evidence="3" id="KW-1015">Disulfide bond</keyword>
<keyword evidence="2" id="KW-0677">Repeat</keyword>
<reference evidence="6" key="1">
    <citation type="submission" date="2018-06" db="EMBL/GenBank/DDBJ databases">
        <title>Genome assembly of Danube salmon.</title>
        <authorList>
            <person name="Macqueen D.J."/>
            <person name="Gundappa M.K."/>
        </authorList>
    </citation>
    <scope>NUCLEOTIDE SEQUENCE [LARGE SCALE GENOMIC DNA]</scope>
</reference>
<dbReference type="NCBIfam" id="TIGR03696">
    <property type="entry name" value="Rhs_assc_core"/>
    <property type="match status" value="1"/>
</dbReference>
<dbReference type="Gene3D" id="2.180.10.10">
    <property type="entry name" value="RHS repeat-associated core"/>
    <property type="match status" value="1"/>
</dbReference>
<dbReference type="STRING" id="62062.ENSHHUP00000073395"/>
<dbReference type="GO" id="GO:0043005">
    <property type="term" value="C:neuron projection"/>
    <property type="evidence" value="ECO:0007669"/>
    <property type="project" value="TreeGrafter"/>
</dbReference>
<evidence type="ECO:0000256" key="3">
    <source>
        <dbReference type="ARBA" id="ARBA00023157"/>
    </source>
</evidence>
<dbReference type="GO" id="GO:0048666">
    <property type="term" value="P:neuron development"/>
    <property type="evidence" value="ECO:0007669"/>
    <property type="project" value="TreeGrafter"/>
</dbReference>
<dbReference type="GO" id="GO:0042803">
    <property type="term" value="F:protein homodimerization activity"/>
    <property type="evidence" value="ECO:0007669"/>
    <property type="project" value="TreeGrafter"/>
</dbReference>
<evidence type="ECO:0000313" key="6">
    <source>
        <dbReference type="Proteomes" id="UP000314982"/>
    </source>
</evidence>